<keyword evidence="3" id="KW-1185">Reference proteome</keyword>
<sequence>MSQAWTSGACEAPHCTTCDQPHATRYCPRAEENTISEVVNEHITADGGIIRDVFMASGISKEQGKRVAFRPQNQVSREPPASMRS</sequence>
<evidence type="ECO:0000313" key="2">
    <source>
        <dbReference type="EMBL" id="CEI38764.1"/>
    </source>
</evidence>
<dbReference type="AlphaFoldDB" id="A0A2L2SN11"/>
<name>A0A2L2SN11_9HYPO</name>
<evidence type="ECO:0000313" key="3">
    <source>
        <dbReference type="Proteomes" id="UP000245910"/>
    </source>
</evidence>
<dbReference type="EMBL" id="LN649232">
    <property type="protein sequence ID" value="CEI38764.1"/>
    <property type="molecule type" value="Genomic_DNA"/>
</dbReference>
<accession>A0A2L2SN11</accession>
<protein>
    <submittedName>
        <fullName evidence="2">Uncharacterized protein</fullName>
    </submittedName>
</protein>
<organism evidence="2 3">
    <name type="scientific">Fusarium venenatum</name>
    <dbReference type="NCBI Taxonomy" id="56646"/>
    <lineage>
        <taxon>Eukaryota</taxon>
        <taxon>Fungi</taxon>
        <taxon>Dikarya</taxon>
        <taxon>Ascomycota</taxon>
        <taxon>Pezizomycotina</taxon>
        <taxon>Sordariomycetes</taxon>
        <taxon>Hypocreomycetidae</taxon>
        <taxon>Hypocreales</taxon>
        <taxon>Nectriaceae</taxon>
        <taxon>Fusarium</taxon>
    </lineage>
</organism>
<reference evidence="3" key="1">
    <citation type="submission" date="2014-10" db="EMBL/GenBank/DDBJ databases">
        <authorList>
            <person name="King R."/>
        </authorList>
    </citation>
    <scope>NUCLEOTIDE SEQUENCE [LARGE SCALE GENOMIC DNA]</scope>
    <source>
        <strain evidence="3">A3/5</strain>
    </source>
</reference>
<evidence type="ECO:0000256" key="1">
    <source>
        <dbReference type="SAM" id="MobiDB-lite"/>
    </source>
</evidence>
<proteinExistence type="predicted"/>
<dbReference type="Proteomes" id="UP000245910">
    <property type="component" value="Chromosome IIII"/>
</dbReference>
<feature type="region of interest" description="Disordered" evidence="1">
    <location>
        <begin position="63"/>
        <end position="85"/>
    </location>
</feature>